<feature type="domain" description="Bacterial bifunctional deaminase-reductase C-terminal" evidence="1">
    <location>
        <begin position="3"/>
        <end position="186"/>
    </location>
</feature>
<evidence type="ECO:0000259" key="1">
    <source>
        <dbReference type="Pfam" id="PF01872"/>
    </source>
</evidence>
<sequence>MRTLTYFVAATIDGFIAESSGTDPTDSLFGVEGDHMAAISAEYPEIIPGHVRTALGIAPDNVRFDTLLEGRHSYEIGLQAGITNAYPHLRHYLFSTSMAESPDPTVELVRDDAVETVRRLKREDGDGIWLCGGGRLAWSLRTEIDELIVKVNPVVTGSGVPLFAGGFDAMRFRLERSRTFDSGVVFLTYTRS</sequence>
<proteinExistence type="predicted"/>
<dbReference type="RefSeq" id="WP_106539866.1">
    <property type="nucleotide sequence ID" value="NZ_ML142905.1"/>
</dbReference>
<dbReference type="Gene3D" id="3.40.430.10">
    <property type="entry name" value="Dihydrofolate Reductase, subunit A"/>
    <property type="match status" value="1"/>
</dbReference>
<reference evidence="2 3" key="1">
    <citation type="submission" date="2018-03" db="EMBL/GenBank/DDBJ databases">
        <title>Genomic Encyclopedia of Archaeal and Bacterial Type Strains, Phase II (KMG-II): from individual species to whole genera.</title>
        <authorList>
            <person name="Goeker M."/>
        </authorList>
    </citation>
    <scope>NUCLEOTIDE SEQUENCE [LARGE SCALE GENOMIC DNA]</scope>
    <source>
        <strain evidence="2 3">DSM 45211</strain>
    </source>
</reference>
<accession>A0A2P8DEE0</accession>
<dbReference type="EMBL" id="PYGE01000029">
    <property type="protein sequence ID" value="PSK95565.1"/>
    <property type="molecule type" value="Genomic_DNA"/>
</dbReference>
<dbReference type="InterPro" id="IPR050765">
    <property type="entry name" value="Riboflavin_Biosynth_HTPR"/>
</dbReference>
<dbReference type="PANTHER" id="PTHR38011:SF11">
    <property type="entry name" value="2,5-DIAMINO-6-RIBOSYLAMINO-4(3H)-PYRIMIDINONE 5'-PHOSPHATE REDUCTASE"/>
    <property type="match status" value="1"/>
</dbReference>
<dbReference type="GO" id="GO:0008703">
    <property type="term" value="F:5-amino-6-(5-phosphoribosylamino)uracil reductase activity"/>
    <property type="evidence" value="ECO:0007669"/>
    <property type="project" value="InterPro"/>
</dbReference>
<evidence type="ECO:0000313" key="3">
    <source>
        <dbReference type="Proteomes" id="UP000243528"/>
    </source>
</evidence>
<dbReference type="InterPro" id="IPR002734">
    <property type="entry name" value="RibDG_C"/>
</dbReference>
<dbReference type="Proteomes" id="UP000243528">
    <property type="component" value="Unassembled WGS sequence"/>
</dbReference>
<comment type="caution">
    <text evidence="2">The sequence shown here is derived from an EMBL/GenBank/DDBJ whole genome shotgun (WGS) entry which is preliminary data.</text>
</comment>
<dbReference type="AlphaFoldDB" id="A0A2P8DEE0"/>
<evidence type="ECO:0000313" key="2">
    <source>
        <dbReference type="EMBL" id="PSK95565.1"/>
    </source>
</evidence>
<organism evidence="2 3">
    <name type="scientific">Haloactinopolyspora alba</name>
    <dbReference type="NCBI Taxonomy" id="648780"/>
    <lineage>
        <taxon>Bacteria</taxon>
        <taxon>Bacillati</taxon>
        <taxon>Actinomycetota</taxon>
        <taxon>Actinomycetes</taxon>
        <taxon>Jiangellales</taxon>
        <taxon>Jiangellaceae</taxon>
        <taxon>Haloactinopolyspora</taxon>
    </lineage>
</organism>
<dbReference type="InterPro" id="IPR024072">
    <property type="entry name" value="DHFR-like_dom_sf"/>
</dbReference>
<gene>
    <name evidence="2" type="ORF">CLV30_12934</name>
</gene>
<keyword evidence="3" id="KW-1185">Reference proteome</keyword>
<dbReference type="PANTHER" id="PTHR38011">
    <property type="entry name" value="DIHYDROFOLATE REDUCTASE FAMILY PROTEIN (AFU_ORTHOLOGUE AFUA_8G06820)"/>
    <property type="match status" value="1"/>
</dbReference>
<dbReference type="OrthoDB" id="195113at2"/>
<dbReference type="GO" id="GO:0009231">
    <property type="term" value="P:riboflavin biosynthetic process"/>
    <property type="evidence" value="ECO:0007669"/>
    <property type="project" value="InterPro"/>
</dbReference>
<protein>
    <submittedName>
        <fullName evidence="2">Dihydrofolate reductase</fullName>
    </submittedName>
</protein>
<dbReference type="SUPFAM" id="SSF53597">
    <property type="entry name" value="Dihydrofolate reductase-like"/>
    <property type="match status" value="1"/>
</dbReference>
<name>A0A2P8DEE0_9ACTN</name>
<dbReference type="Pfam" id="PF01872">
    <property type="entry name" value="RibD_C"/>
    <property type="match status" value="1"/>
</dbReference>